<dbReference type="Proteomes" id="UP000494256">
    <property type="component" value="Unassembled WGS sequence"/>
</dbReference>
<comment type="caution">
    <text evidence="3">The sequence shown here is derived from an EMBL/GenBank/DDBJ whole genome shotgun (WGS) entry which is preliminary data.</text>
</comment>
<protein>
    <recommendedName>
        <fullName evidence="2">G-patch domain-containing protein</fullName>
    </recommendedName>
</protein>
<dbReference type="PROSITE" id="PS50174">
    <property type="entry name" value="G_PATCH"/>
    <property type="match status" value="1"/>
</dbReference>
<feature type="compositionally biased region" description="Basic and acidic residues" evidence="1">
    <location>
        <begin position="974"/>
        <end position="1017"/>
    </location>
</feature>
<dbReference type="InterPro" id="IPR031961">
    <property type="entry name" value="DUF4780"/>
</dbReference>
<evidence type="ECO:0000313" key="4">
    <source>
        <dbReference type="Proteomes" id="UP000494256"/>
    </source>
</evidence>
<feature type="region of interest" description="Disordered" evidence="1">
    <location>
        <begin position="503"/>
        <end position="527"/>
    </location>
</feature>
<gene>
    <name evidence="3" type="ORF">APLA_LOCUS17467</name>
</gene>
<name>A0A8S1BTZ2_ARCPL</name>
<dbReference type="GO" id="GO:0003676">
    <property type="term" value="F:nucleic acid binding"/>
    <property type="evidence" value="ECO:0007669"/>
    <property type="project" value="InterPro"/>
</dbReference>
<dbReference type="Pfam" id="PF01585">
    <property type="entry name" value="G-patch"/>
    <property type="match status" value="1"/>
</dbReference>
<proteinExistence type="predicted"/>
<sequence length="1287" mass="147130">MASSEDNLDSGMDYQENISVSNTVSSNDDYEKSSQFVSSAACSRALEPNIDLKTCEFDVLLNYLSNEMIFKNIRAIYNFLKGNNDEIEFRYANMYMEEILVRIVRNVGLLRSERFTQACALYCKLIIDLIEDALSKRIYMVACIYKNEKDHLRDRLINYKILTYKKLYYTSPYKTQMQIFDGPTSIMSMSSIPPMSRSTSVDSLDSQRSNFDIKPSLNPFILHCLRLILNFVKDQTQLSLNFSGLNNSETVYFHSVFTSAIDEKFDNGTLCKNVYRAIWEAVKICSLKFDFRIRNLRCSLNTKSLLLEKRIKLSDCTDDTGGTSHSRISSRKQKKNEKNRAFVNQLPHDFINCCLKKMLKFLSDESEASLIISVCKPAEKKFVKNIINYIRSPAVRSVFNDEPRSIMEQLNELLDNQSNYRLKTSGKNKFGQNDVKFMKIPKFEDRFPQQNRRPCDMECINMPPHEDLTPRQSIKSCDGEAKIVPLAKDSTPQQSTSCDVEYLDIPPPDQSPPQQRSRTWYPRGETVPRNQGAMRKAYLKTGAGFQQSAHGHGHLGWDQLYAPPGLDASFQPSGINQMINSEADPVLTEMMIKYGNRGAPKNKKQLIDSIGHQPKPKPVMPRGKDCRNDQLLEAMSVPVQSDKALKMMFSMGWTGGALGARGSGITEPIMPNLNSGYGAGLGHKIHIKKNKKLSKGFTPVATPSVTSRILATMSSSNRPGYIFREIFLTHLLDLLTSTDDSTILKLCPNINKKEIAFVNHTIKNLAGRAKIKLDDDGQNIVDNIEIHYRKDPEMLVTACIHDDKKHLVLTKVHGLGNICHSEEARNQRLAMAEEITKNMSDFMIHYGPMVYTQKSYDEIKFKVLYLLEVLKLVKDNTLNHLVVDMVMTLREKNLLRQGLNSINKNKKIRDKTPDAVLFLMIRKFMGSYTVDVKFTKEYTQFTLYKEYLVPSMVAGAHLTYEYAEMQGQINNDTESDHDLNENDDEINVKENVKIENDDMEPDENKTESDNRNNELEQKAVTTEGNEIVKTLIIDEKMDDHNEYKLTSTSSINEYSTDEMSISDQSGFTTNLDYNENEDTDISDDKLGDVKSKGSDNHMKIESDNLDLSAISETTLNVDFEEQSYSEDKSDVKVVYLTKNCVFSEDTPKFLQSVISYNIIKTKQLPLLVCHGVHSDALIYSCHTKKSYEWLLNTCIANRLTIFTKEVDKMSLRINSYYEIYDKHLFKLLELYNKELSTKEWSVLKKEKMSDCVVFDVKMDKKSVKFILESMLSLYAGIDKVTFSIILE</sequence>
<evidence type="ECO:0000256" key="1">
    <source>
        <dbReference type="SAM" id="MobiDB-lite"/>
    </source>
</evidence>
<dbReference type="Pfam" id="PF16012">
    <property type="entry name" value="DUF4780"/>
    <property type="match status" value="1"/>
</dbReference>
<feature type="domain" description="G-patch" evidence="2">
    <location>
        <begin position="640"/>
        <end position="686"/>
    </location>
</feature>
<feature type="region of interest" description="Disordered" evidence="1">
    <location>
        <begin position="317"/>
        <end position="336"/>
    </location>
</feature>
<accession>A0A8S1BTZ2</accession>
<reference evidence="3 4" key="1">
    <citation type="submission" date="2020-04" db="EMBL/GenBank/DDBJ databases">
        <authorList>
            <person name="Wallbank WR R."/>
            <person name="Pardo Diaz C."/>
            <person name="Kozak K."/>
            <person name="Martin S."/>
            <person name="Jiggins C."/>
            <person name="Moest M."/>
            <person name="Warren A I."/>
            <person name="Byers J.R.P. K."/>
            <person name="Montejo-Kovacevich G."/>
            <person name="Yen C E."/>
        </authorList>
    </citation>
    <scope>NUCLEOTIDE SEQUENCE [LARGE SCALE GENOMIC DNA]</scope>
</reference>
<dbReference type="SMART" id="SM00443">
    <property type="entry name" value="G_patch"/>
    <property type="match status" value="1"/>
</dbReference>
<feature type="region of interest" description="Disordered" evidence="1">
    <location>
        <begin position="1074"/>
        <end position="1097"/>
    </location>
</feature>
<evidence type="ECO:0000313" key="3">
    <source>
        <dbReference type="EMBL" id="CAB3261979.1"/>
    </source>
</evidence>
<dbReference type="InterPro" id="IPR000467">
    <property type="entry name" value="G_patch_dom"/>
</dbReference>
<evidence type="ECO:0000259" key="2">
    <source>
        <dbReference type="PROSITE" id="PS50174"/>
    </source>
</evidence>
<feature type="region of interest" description="Disordered" evidence="1">
    <location>
        <begin position="971"/>
        <end position="1020"/>
    </location>
</feature>
<dbReference type="EMBL" id="CADEBD010001048">
    <property type="protein sequence ID" value="CAB3261979.1"/>
    <property type="molecule type" value="Genomic_DNA"/>
</dbReference>
<organism evidence="3 4">
    <name type="scientific">Arctia plantaginis</name>
    <name type="common">Wood tiger moth</name>
    <name type="synonym">Phalaena plantaginis</name>
    <dbReference type="NCBI Taxonomy" id="874455"/>
    <lineage>
        <taxon>Eukaryota</taxon>
        <taxon>Metazoa</taxon>
        <taxon>Ecdysozoa</taxon>
        <taxon>Arthropoda</taxon>
        <taxon>Hexapoda</taxon>
        <taxon>Insecta</taxon>
        <taxon>Pterygota</taxon>
        <taxon>Neoptera</taxon>
        <taxon>Endopterygota</taxon>
        <taxon>Lepidoptera</taxon>
        <taxon>Glossata</taxon>
        <taxon>Ditrysia</taxon>
        <taxon>Noctuoidea</taxon>
        <taxon>Erebidae</taxon>
        <taxon>Arctiinae</taxon>
        <taxon>Arctia</taxon>
    </lineage>
</organism>
<dbReference type="OrthoDB" id="196131at2759"/>
<feature type="compositionally biased region" description="Basic and acidic residues" evidence="1">
    <location>
        <begin position="1082"/>
        <end position="1097"/>
    </location>
</feature>